<dbReference type="EMBL" id="BPLQ01009584">
    <property type="protein sequence ID" value="GIY45026.1"/>
    <property type="molecule type" value="Genomic_DNA"/>
</dbReference>
<evidence type="ECO:0000313" key="2">
    <source>
        <dbReference type="Proteomes" id="UP001054837"/>
    </source>
</evidence>
<dbReference type="AlphaFoldDB" id="A0AAV4THX0"/>
<accession>A0AAV4THX0</accession>
<comment type="caution">
    <text evidence="1">The sequence shown here is derived from an EMBL/GenBank/DDBJ whole genome shotgun (WGS) entry which is preliminary data.</text>
</comment>
<evidence type="ECO:0000313" key="1">
    <source>
        <dbReference type="EMBL" id="GIY45026.1"/>
    </source>
</evidence>
<gene>
    <name evidence="1" type="ORF">CDAR_267501</name>
</gene>
<reference evidence="1 2" key="1">
    <citation type="submission" date="2021-06" db="EMBL/GenBank/DDBJ databases">
        <title>Caerostris darwini draft genome.</title>
        <authorList>
            <person name="Kono N."/>
            <person name="Arakawa K."/>
        </authorList>
    </citation>
    <scope>NUCLEOTIDE SEQUENCE [LARGE SCALE GENOMIC DNA]</scope>
</reference>
<dbReference type="Proteomes" id="UP001054837">
    <property type="component" value="Unassembled WGS sequence"/>
</dbReference>
<proteinExistence type="predicted"/>
<name>A0AAV4THX0_9ARAC</name>
<keyword evidence="2" id="KW-1185">Reference proteome</keyword>
<protein>
    <submittedName>
        <fullName evidence="1">Uncharacterized protein</fullName>
    </submittedName>
</protein>
<sequence length="129" mass="14393">MQAAYIFPFANSKSSRAGRTCYIFGERIRNGIFEFSFDNCKAYTGNAKKLLNFQASLSLSLSREHSTRITNNGGVLPPRMGFGDEISCPPFALVNFGRQLLYVCMLMIMSCECERVKDLPGQGVIGDWT</sequence>
<organism evidence="1 2">
    <name type="scientific">Caerostris darwini</name>
    <dbReference type="NCBI Taxonomy" id="1538125"/>
    <lineage>
        <taxon>Eukaryota</taxon>
        <taxon>Metazoa</taxon>
        <taxon>Ecdysozoa</taxon>
        <taxon>Arthropoda</taxon>
        <taxon>Chelicerata</taxon>
        <taxon>Arachnida</taxon>
        <taxon>Araneae</taxon>
        <taxon>Araneomorphae</taxon>
        <taxon>Entelegynae</taxon>
        <taxon>Araneoidea</taxon>
        <taxon>Araneidae</taxon>
        <taxon>Caerostris</taxon>
    </lineage>
</organism>